<dbReference type="STRING" id="1408250.Q760_12060"/>
<dbReference type="Proteomes" id="UP000029833">
    <property type="component" value="Unassembled WGS sequence"/>
</dbReference>
<gene>
    <name evidence="4" type="ORF">Q760_12060</name>
</gene>
<evidence type="ECO:0000256" key="2">
    <source>
        <dbReference type="SAM" id="Phobius"/>
    </source>
</evidence>
<evidence type="ECO:0000256" key="1">
    <source>
        <dbReference type="SAM" id="MobiDB-lite"/>
    </source>
</evidence>
<sequence>MSHDAPDPTLPQPAAPRGAATPGWYPDGATPGVERWWDGTAWGAQTRPLEGLARPLAPVVLKNTRATAGLVLGVVSLLVNPFLVTSIAAIVVCAQGLVRAGQLTTAGYAPVGRTQAVVGLVLAVLGAGGTVALKGLLF</sequence>
<feature type="region of interest" description="Disordered" evidence="1">
    <location>
        <begin position="1"/>
        <end position="25"/>
    </location>
</feature>
<organism evidence="4 5">
    <name type="scientific">Cellulomonas cellasea DSM 20118</name>
    <dbReference type="NCBI Taxonomy" id="1408250"/>
    <lineage>
        <taxon>Bacteria</taxon>
        <taxon>Bacillati</taxon>
        <taxon>Actinomycetota</taxon>
        <taxon>Actinomycetes</taxon>
        <taxon>Micrococcales</taxon>
        <taxon>Cellulomonadaceae</taxon>
        <taxon>Cellulomonas</taxon>
    </lineage>
</organism>
<dbReference type="InterPro" id="IPR018929">
    <property type="entry name" value="DUF2510"/>
</dbReference>
<keyword evidence="2" id="KW-0472">Membrane</keyword>
<feature type="transmembrane region" description="Helical" evidence="2">
    <location>
        <begin position="117"/>
        <end position="137"/>
    </location>
</feature>
<keyword evidence="2" id="KW-1133">Transmembrane helix</keyword>
<keyword evidence="5" id="KW-1185">Reference proteome</keyword>
<feature type="transmembrane region" description="Helical" evidence="2">
    <location>
        <begin position="70"/>
        <end position="97"/>
    </location>
</feature>
<dbReference type="Pfam" id="PF10708">
    <property type="entry name" value="DUF2510"/>
    <property type="match status" value="1"/>
</dbReference>
<accession>A0A0A0BAC3</accession>
<evidence type="ECO:0000313" key="5">
    <source>
        <dbReference type="Proteomes" id="UP000029833"/>
    </source>
</evidence>
<name>A0A0A0BAC3_9CELL</name>
<dbReference type="AlphaFoldDB" id="A0A0A0BAC3"/>
<dbReference type="RefSeq" id="WP_034624664.1">
    <property type="nucleotide sequence ID" value="NZ_AXNT01000004.1"/>
</dbReference>
<feature type="domain" description="DUF2510" evidence="3">
    <location>
        <begin position="22"/>
        <end position="49"/>
    </location>
</feature>
<protein>
    <recommendedName>
        <fullName evidence="3">DUF2510 domain-containing protein</fullName>
    </recommendedName>
</protein>
<dbReference type="EMBL" id="AXNT01000004">
    <property type="protein sequence ID" value="KGM03810.1"/>
    <property type="molecule type" value="Genomic_DNA"/>
</dbReference>
<evidence type="ECO:0000259" key="3">
    <source>
        <dbReference type="Pfam" id="PF10708"/>
    </source>
</evidence>
<keyword evidence="2" id="KW-0812">Transmembrane</keyword>
<reference evidence="4 5" key="1">
    <citation type="submission" date="2013-10" db="EMBL/GenBank/DDBJ databases">
        <authorList>
            <person name="Wang G."/>
            <person name="Zhuang W."/>
        </authorList>
    </citation>
    <scope>NUCLEOTIDE SEQUENCE [LARGE SCALE GENOMIC DNA]</scope>
    <source>
        <strain evidence="4 5">DSM 20118</strain>
    </source>
</reference>
<evidence type="ECO:0000313" key="4">
    <source>
        <dbReference type="EMBL" id="KGM03810.1"/>
    </source>
</evidence>
<proteinExistence type="predicted"/>
<comment type="caution">
    <text evidence="4">The sequence shown here is derived from an EMBL/GenBank/DDBJ whole genome shotgun (WGS) entry which is preliminary data.</text>
</comment>